<feature type="compositionally biased region" description="Basic and acidic residues" evidence="1">
    <location>
        <begin position="1"/>
        <end position="24"/>
    </location>
</feature>
<organism evidence="2">
    <name type="scientific">Aegilops tauschii</name>
    <name type="common">Tausch's goatgrass</name>
    <name type="synonym">Aegilops squarrosa</name>
    <dbReference type="NCBI Taxonomy" id="37682"/>
    <lineage>
        <taxon>Eukaryota</taxon>
        <taxon>Viridiplantae</taxon>
        <taxon>Streptophyta</taxon>
        <taxon>Embryophyta</taxon>
        <taxon>Tracheophyta</taxon>
        <taxon>Spermatophyta</taxon>
        <taxon>Magnoliopsida</taxon>
        <taxon>Liliopsida</taxon>
        <taxon>Poales</taxon>
        <taxon>Poaceae</taxon>
        <taxon>BOP clade</taxon>
        <taxon>Pooideae</taxon>
        <taxon>Triticodae</taxon>
        <taxon>Triticeae</taxon>
        <taxon>Triticinae</taxon>
        <taxon>Aegilops</taxon>
    </lineage>
</organism>
<sequence length="94" mass="11508">MEEEDRQRRREEAQRRKEADRNKDEYEDEKDVHISYWSQNHNKRKKQCLGNIPDEIDRHNNKFHKGVEMRSCRKKGCLVRANKRDIQETDEHTG</sequence>
<protein>
    <submittedName>
        <fullName evidence="2">Uncharacterized protein</fullName>
    </submittedName>
</protein>
<dbReference type="EnsemblPlants" id="EMT15578">
    <property type="protein sequence ID" value="EMT15578"/>
    <property type="gene ID" value="F775_23862"/>
</dbReference>
<evidence type="ECO:0000256" key="1">
    <source>
        <dbReference type="SAM" id="MobiDB-lite"/>
    </source>
</evidence>
<evidence type="ECO:0000313" key="2">
    <source>
        <dbReference type="EnsemblPlants" id="EMT15578"/>
    </source>
</evidence>
<reference evidence="2" key="1">
    <citation type="submission" date="2015-06" db="UniProtKB">
        <authorList>
            <consortium name="EnsemblPlants"/>
        </authorList>
    </citation>
    <scope>IDENTIFICATION</scope>
</reference>
<proteinExistence type="predicted"/>
<name>N1QXR5_AEGTA</name>
<feature type="region of interest" description="Disordered" evidence="1">
    <location>
        <begin position="1"/>
        <end position="30"/>
    </location>
</feature>
<accession>N1QXR5</accession>
<dbReference type="AlphaFoldDB" id="N1QXR5"/>